<gene>
    <name evidence="1" type="ORF">N482_17980</name>
</gene>
<name>A0A166Z828_9GAMM</name>
<reference evidence="1 2" key="1">
    <citation type="submission" date="2013-07" db="EMBL/GenBank/DDBJ databases">
        <title>Comparative Genomic and Metabolomic Analysis of Twelve Strains of Pseudoalteromonas luteoviolacea.</title>
        <authorList>
            <person name="Vynne N.G."/>
            <person name="Mansson M."/>
            <person name="Gram L."/>
        </authorList>
    </citation>
    <scope>NUCLEOTIDE SEQUENCE [LARGE SCALE GENOMIC DNA]</scope>
    <source>
        <strain evidence="1 2">NCIMB 1942</strain>
    </source>
</reference>
<dbReference type="Proteomes" id="UP000076587">
    <property type="component" value="Unassembled WGS sequence"/>
</dbReference>
<dbReference type="AlphaFoldDB" id="A0A166Z828"/>
<evidence type="ECO:0000313" key="1">
    <source>
        <dbReference type="EMBL" id="KZN44036.1"/>
    </source>
</evidence>
<proteinExistence type="predicted"/>
<protein>
    <submittedName>
        <fullName evidence="1">Uncharacterized protein</fullName>
    </submittedName>
</protein>
<organism evidence="1 2">
    <name type="scientific">Pseudoalteromonas luteoviolacea NCIMB 1942</name>
    <dbReference type="NCBI Taxonomy" id="1365253"/>
    <lineage>
        <taxon>Bacteria</taxon>
        <taxon>Pseudomonadati</taxon>
        <taxon>Pseudomonadota</taxon>
        <taxon>Gammaproteobacteria</taxon>
        <taxon>Alteromonadales</taxon>
        <taxon>Pseudoalteromonadaceae</taxon>
        <taxon>Pseudoalteromonas</taxon>
    </lineage>
</organism>
<dbReference type="EMBL" id="AUXT01000199">
    <property type="protein sequence ID" value="KZN44036.1"/>
    <property type="molecule type" value="Genomic_DNA"/>
</dbReference>
<dbReference type="PATRIC" id="fig|1365253.3.peg.4349"/>
<comment type="caution">
    <text evidence="1">The sequence shown here is derived from an EMBL/GenBank/DDBJ whole genome shotgun (WGS) entry which is preliminary data.</text>
</comment>
<sequence length="68" mass="7396">MQNKCKTPVKKHLLIHCNLVVAMSVRTAELPAVSNVYYPSAYIGLHESGGASEKGNIGNLFQNTIIKP</sequence>
<accession>A0A166Z828</accession>
<evidence type="ECO:0000313" key="2">
    <source>
        <dbReference type="Proteomes" id="UP000076587"/>
    </source>
</evidence>